<dbReference type="InterPro" id="IPR028281">
    <property type="entry name" value="Sirohaem_synthase_central"/>
</dbReference>
<keyword evidence="4" id="KW-0520">NAD</keyword>
<comment type="caution">
    <text evidence="8">The sequence shown here is derived from an EMBL/GenBank/DDBJ whole genome shotgun (WGS) entry which is preliminary data.</text>
</comment>
<evidence type="ECO:0000256" key="1">
    <source>
        <dbReference type="ARBA" id="ARBA00005010"/>
    </source>
</evidence>
<sequence>MPNYYPIMLDVRNRPALVVGGNRVAAEKAAALSAAGAQVTVMNADFCEELQDMARQQQVTLRYKAYAHGDLKGAFVVVAAATYEPELAKAIWQEGQQNGQLVNIVDVPSLCNFIVPSILRRGQLTIAVSTEGSSPALAKRIRQRLEDIFPSAYEGYMRLATIVRAYLRKHGLSYDERDAFFGDFFTSDILNLLIEHDEIEALATTVRLLRRYNVEISVSSIIHDMKEAELHHESSR</sequence>
<dbReference type="Proteomes" id="UP000287171">
    <property type="component" value="Unassembled WGS sequence"/>
</dbReference>
<dbReference type="Gene3D" id="3.40.50.720">
    <property type="entry name" value="NAD(P)-binding Rossmann-like Domain"/>
    <property type="match status" value="1"/>
</dbReference>
<dbReference type="InterPro" id="IPR042518">
    <property type="entry name" value="SirC_C"/>
</dbReference>
<dbReference type="InterPro" id="IPR028161">
    <property type="entry name" value="Met8-like"/>
</dbReference>
<proteinExistence type="predicted"/>
<keyword evidence="3" id="KW-0560">Oxidoreductase</keyword>
<evidence type="ECO:0000313" key="8">
    <source>
        <dbReference type="EMBL" id="GCE27342.1"/>
    </source>
</evidence>
<accession>A0A402B7P7</accession>
<name>A0A402B7P7_9CHLR</name>
<dbReference type="AlphaFoldDB" id="A0A402B7P7"/>
<evidence type="ECO:0000256" key="3">
    <source>
        <dbReference type="ARBA" id="ARBA00023002"/>
    </source>
</evidence>
<dbReference type="InterPro" id="IPR006367">
    <property type="entry name" value="Sirohaem_synthase_N"/>
</dbReference>
<evidence type="ECO:0000256" key="6">
    <source>
        <dbReference type="ARBA" id="ARBA00047561"/>
    </source>
</evidence>
<dbReference type="NCBIfam" id="TIGR01470">
    <property type="entry name" value="cysG_Nterm"/>
    <property type="match status" value="1"/>
</dbReference>
<dbReference type="RefSeq" id="WP_126627705.1">
    <property type="nucleotide sequence ID" value="NZ_BIFT01000001.1"/>
</dbReference>
<keyword evidence="5" id="KW-0627">Porphyrin biosynthesis</keyword>
<reference evidence="9" key="1">
    <citation type="submission" date="2018-12" db="EMBL/GenBank/DDBJ databases">
        <title>Tengunoibacter tsumagoiensis gen. nov., sp. nov., Dictyobacter kobayashii sp. nov., D. alpinus sp. nov., and D. joshuensis sp. nov. and description of Dictyobacteraceae fam. nov. within the order Ktedonobacterales isolated from Tengu-no-mugimeshi.</title>
        <authorList>
            <person name="Wang C.M."/>
            <person name="Zheng Y."/>
            <person name="Sakai Y."/>
            <person name="Toyoda A."/>
            <person name="Minakuchi Y."/>
            <person name="Abe K."/>
            <person name="Yokota A."/>
            <person name="Yabe S."/>
        </authorList>
    </citation>
    <scope>NUCLEOTIDE SEQUENCE [LARGE SCALE GENOMIC DNA]</scope>
    <source>
        <strain evidence="9">Uno16</strain>
    </source>
</reference>
<dbReference type="EMBL" id="BIFT01000001">
    <property type="protein sequence ID" value="GCE27342.1"/>
    <property type="molecule type" value="Genomic_DNA"/>
</dbReference>
<organism evidence="8 9">
    <name type="scientific">Dictyobacter alpinus</name>
    <dbReference type="NCBI Taxonomy" id="2014873"/>
    <lineage>
        <taxon>Bacteria</taxon>
        <taxon>Bacillati</taxon>
        <taxon>Chloroflexota</taxon>
        <taxon>Ktedonobacteria</taxon>
        <taxon>Ktedonobacterales</taxon>
        <taxon>Dictyobacteraceae</taxon>
        <taxon>Dictyobacter</taxon>
    </lineage>
</organism>
<feature type="domain" description="Siroheme synthase central" evidence="7">
    <location>
        <begin position="121"/>
        <end position="147"/>
    </location>
</feature>
<dbReference type="UniPathway" id="UPA00262">
    <property type="reaction ID" value="UER00222"/>
</dbReference>
<dbReference type="GO" id="GO:0004325">
    <property type="term" value="F:ferrochelatase activity"/>
    <property type="evidence" value="ECO:0007669"/>
    <property type="project" value="InterPro"/>
</dbReference>
<comment type="pathway">
    <text evidence="1">Porphyrin-containing compound metabolism; siroheme biosynthesis; sirohydrochlorin from precorrin-2: step 1/1.</text>
</comment>
<dbReference type="GO" id="GO:0019354">
    <property type="term" value="P:siroheme biosynthetic process"/>
    <property type="evidence" value="ECO:0007669"/>
    <property type="project" value="UniProtKB-UniPathway"/>
</dbReference>
<dbReference type="OrthoDB" id="9773765at2"/>
<dbReference type="Gene3D" id="1.10.8.610">
    <property type="entry name" value="SirC, precorrin-2 dehydrogenase, C-terminal helical domain-like"/>
    <property type="match status" value="1"/>
</dbReference>
<gene>
    <name evidence="8" type="ORF">KDA_28260</name>
</gene>
<evidence type="ECO:0000259" key="7">
    <source>
        <dbReference type="Pfam" id="PF14824"/>
    </source>
</evidence>
<dbReference type="Pfam" id="PF13241">
    <property type="entry name" value="NAD_binding_7"/>
    <property type="match status" value="1"/>
</dbReference>
<dbReference type="SUPFAM" id="SSF51735">
    <property type="entry name" value="NAD(P)-binding Rossmann-fold domains"/>
    <property type="match status" value="1"/>
</dbReference>
<dbReference type="GO" id="GO:0043115">
    <property type="term" value="F:precorrin-2 dehydrogenase activity"/>
    <property type="evidence" value="ECO:0007669"/>
    <property type="project" value="UniProtKB-EC"/>
</dbReference>
<protein>
    <recommendedName>
        <fullName evidence="2">precorrin-2 dehydrogenase</fullName>
        <ecNumber evidence="2">1.3.1.76</ecNumber>
    </recommendedName>
</protein>
<evidence type="ECO:0000256" key="4">
    <source>
        <dbReference type="ARBA" id="ARBA00023027"/>
    </source>
</evidence>
<dbReference type="InterPro" id="IPR036291">
    <property type="entry name" value="NAD(P)-bd_dom_sf"/>
</dbReference>
<dbReference type="PANTHER" id="PTHR35330:SF1">
    <property type="entry name" value="SIROHEME BIOSYNTHESIS PROTEIN MET8"/>
    <property type="match status" value="1"/>
</dbReference>
<dbReference type="SUPFAM" id="SSF75615">
    <property type="entry name" value="Siroheme synthase middle domains-like"/>
    <property type="match status" value="1"/>
</dbReference>
<dbReference type="Pfam" id="PF14824">
    <property type="entry name" value="Sirohm_synth_M"/>
    <property type="match status" value="1"/>
</dbReference>
<dbReference type="EC" id="1.3.1.76" evidence="2"/>
<dbReference type="PANTHER" id="PTHR35330">
    <property type="entry name" value="SIROHEME BIOSYNTHESIS PROTEIN MET8"/>
    <property type="match status" value="1"/>
</dbReference>
<keyword evidence="9" id="KW-1185">Reference proteome</keyword>
<evidence type="ECO:0000256" key="5">
    <source>
        <dbReference type="ARBA" id="ARBA00023244"/>
    </source>
</evidence>
<comment type="catalytic activity">
    <reaction evidence="6">
        <text>precorrin-2 + NAD(+) = sirohydrochlorin + NADH + 2 H(+)</text>
        <dbReference type="Rhea" id="RHEA:15613"/>
        <dbReference type="ChEBI" id="CHEBI:15378"/>
        <dbReference type="ChEBI" id="CHEBI:57540"/>
        <dbReference type="ChEBI" id="CHEBI:57945"/>
        <dbReference type="ChEBI" id="CHEBI:58351"/>
        <dbReference type="ChEBI" id="CHEBI:58827"/>
        <dbReference type="EC" id="1.3.1.76"/>
    </reaction>
</comment>
<evidence type="ECO:0000256" key="2">
    <source>
        <dbReference type="ARBA" id="ARBA00012400"/>
    </source>
</evidence>
<evidence type="ECO:0000313" key="9">
    <source>
        <dbReference type="Proteomes" id="UP000287171"/>
    </source>
</evidence>